<evidence type="ECO:0000313" key="4">
    <source>
        <dbReference type="EMBL" id="EDR06651.1"/>
    </source>
</evidence>
<feature type="compositionally biased region" description="Low complexity" evidence="2">
    <location>
        <begin position="843"/>
        <end position="855"/>
    </location>
</feature>
<dbReference type="PANTHER" id="PTHR11439:SF483">
    <property type="entry name" value="PEPTIDE SYNTHASE GLIP-LIKE, PUTATIVE (AFU_ORTHOLOGUE AFUA_3G12920)-RELATED"/>
    <property type="match status" value="1"/>
</dbReference>
<feature type="region of interest" description="Disordered" evidence="2">
    <location>
        <begin position="272"/>
        <end position="294"/>
    </location>
</feature>
<dbReference type="Pfam" id="PF14223">
    <property type="entry name" value="Retrotran_gag_2"/>
    <property type="match status" value="1"/>
</dbReference>
<evidence type="ECO:0000259" key="3">
    <source>
        <dbReference type="PROSITE" id="PS50994"/>
    </source>
</evidence>
<dbReference type="CDD" id="cd09272">
    <property type="entry name" value="RNase_HI_RT_Ty1"/>
    <property type="match status" value="1"/>
</dbReference>
<dbReference type="PANTHER" id="PTHR11439">
    <property type="entry name" value="GAG-POL-RELATED RETROTRANSPOSON"/>
    <property type="match status" value="1"/>
</dbReference>
<dbReference type="KEGG" id="lbc:LACBIDRAFT_299655"/>
<dbReference type="GO" id="GO:0003723">
    <property type="term" value="F:RNA binding"/>
    <property type="evidence" value="ECO:0007669"/>
    <property type="project" value="UniProtKB-KW"/>
</dbReference>
<proteinExistence type="predicted"/>
<dbReference type="Pfam" id="PF22936">
    <property type="entry name" value="Pol_BBD"/>
    <property type="match status" value="1"/>
</dbReference>
<feature type="region of interest" description="Disordered" evidence="2">
    <location>
        <begin position="815"/>
        <end position="905"/>
    </location>
</feature>
<dbReference type="InterPro" id="IPR025724">
    <property type="entry name" value="GAG-pre-integrase_dom"/>
</dbReference>
<dbReference type="Pfam" id="PF07727">
    <property type="entry name" value="RVT_2"/>
    <property type="match status" value="1"/>
</dbReference>
<dbReference type="GO" id="GO:0005634">
    <property type="term" value="C:nucleus"/>
    <property type="evidence" value="ECO:0007669"/>
    <property type="project" value="UniProtKB-ARBA"/>
</dbReference>
<dbReference type="InterPro" id="IPR057670">
    <property type="entry name" value="SH3_retrovirus"/>
</dbReference>
<dbReference type="PROSITE" id="PS50994">
    <property type="entry name" value="INTEGRASE"/>
    <property type="match status" value="1"/>
</dbReference>
<evidence type="ECO:0000256" key="1">
    <source>
        <dbReference type="ARBA" id="ARBA00022884"/>
    </source>
</evidence>
<protein>
    <submittedName>
        <fullName evidence="4">Retrovirus-related pol polyprotein</fullName>
    </submittedName>
</protein>
<dbReference type="InterPro" id="IPR054722">
    <property type="entry name" value="PolX-like_BBD"/>
</dbReference>
<feature type="compositionally biased region" description="Polar residues" evidence="2">
    <location>
        <begin position="285"/>
        <end position="294"/>
    </location>
</feature>
<dbReference type="InterPro" id="IPR013103">
    <property type="entry name" value="RVT_2"/>
</dbReference>
<dbReference type="InterPro" id="IPR012337">
    <property type="entry name" value="RNaseH-like_sf"/>
</dbReference>
<dbReference type="GeneID" id="6078310"/>
<feature type="compositionally biased region" description="Low complexity" evidence="2">
    <location>
        <begin position="878"/>
        <end position="891"/>
    </location>
</feature>
<dbReference type="Pfam" id="PF13976">
    <property type="entry name" value="gag_pre-integrs"/>
    <property type="match status" value="1"/>
</dbReference>
<keyword evidence="1" id="KW-0694">RNA-binding</keyword>
<organism evidence="5">
    <name type="scientific">Laccaria bicolor (strain S238N-H82 / ATCC MYA-4686)</name>
    <name type="common">Bicoloured deceiver</name>
    <name type="synonym">Laccaria laccata var. bicolor</name>
    <dbReference type="NCBI Taxonomy" id="486041"/>
    <lineage>
        <taxon>Eukaryota</taxon>
        <taxon>Fungi</taxon>
        <taxon>Dikarya</taxon>
        <taxon>Basidiomycota</taxon>
        <taxon>Agaricomycotina</taxon>
        <taxon>Agaricomycetes</taxon>
        <taxon>Agaricomycetidae</taxon>
        <taxon>Agaricales</taxon>
        <taxon>Agaricineae</taxon>
        <taxon>Hydnangiaceae</taxon>
        <taxon>Laccaria</taxon>
    </lineage>
</organism>
<evidence type="ECO:0000313" key="5">
    <source>
        <dbReference type="Proteomes" id="UP000001194"/>
    </source>
</evidence>
<feature type="compositionally biased region" description="Acidic residues" evidence="2">
    <location>
        <begin position="832"/>
        <end position="842"/>
    </location>
</feature>
<dbReference type="InterPro" id="IPR036397">
    <property type="entry name" value="RNaseH_sf"/>
</dbReference>
<name>B0DF37_LACBS</name>
<dbReference type="OrthoDB" id="7691805at2759"/>
<dbReference type="SUPFAM" id="SSF53098">
    <property type="entry name" value="Ribonuclease H-like"/>
    <property type="match status" value="1"/>
</dbReference>
<feature type="compositionally biased region" description="Pro residues" evidence="2">
    <location>
        <begin position="864"/>
        <end position="877"/>
    </location>
</feature>
<dbReference type="Gene3D" id="3.30.420.10">
    <property type="entry name" value="Ribonuclease H-like superfamily/Ribonuclease H"/>
    <property type="match status" value="1"/>
</dbReference>
<dbReference type="HOGENOM" id="CLU_001650_5_0_1"/>
<dbReference type="EMBL" id="DS547107">
    <property type="protein sequence ID" value="EDR06651.1"/>
    <property type="molecule type" value="Genomic_DNA"/>
</dbReference>
<reference evidence="4 5" key="1">
    <citation type="journal article" date="2008" name="Nature">
        <title>The genome of Laccaria bicolor provides insights into mycorrhizal symbiosis.</title>
        <authorList>
            <person name="Martin F."/>
            <person name="Aerts A."/>
            <person name="Ahren D."/>
            <person name="Brun A."/>
            <person name="Danchin E.G.J."/>
            <person name="Duchaussoy F."/>
            <person name="Gibon J."/>
            <person name="Kohler A."/>
            <person name="Lindquist E."/>
            <person name="Pereda V."/>
            <person name="Salamov A."/>
            <person name="Shapiro H.J."/>
            <person name="Wuyts J."/>
            <person name="Blaudez D."/>
            <person name="Buee M."/>
            <person name="Brokstein P."/>
            <person name="Canbaeck B."/>
            <person name="Cohen D."/>
            <person name="Courty P.E."/>
            <person name="Coutinho P.M."/>
            <person name="Delaruelle C."/>
            <person name="Detter J.C."/>
            <person name="Deveau A."/>
            <person name="DiFazio S."/>
            <person name="Duplessis S."/>
            <person name="Fraissinet-Tachet L."/>
            <person name="Lucic E."/>
            <person name="Frey-Klett P."/>
            <person name="Fourrey C."/>
            <person name="Feussner I."/>
            <person name="Gay G."/>
            <person name="Grimwood J."/>
            <person name="Hoegger P.J."/>
            <person name="Jain P."/>
            <person name="Kilaru S."/>
            <person name="Labbe J."/>
            <person name="Lin Y.C."/>
            <person name="Legue V."/>
            <person name="Le Tacon F."/>
            <person name="Marmeisse R."/>
            <person name="Melayah D."/>
            <person name="Montanini B."/>
            <person name="Muratet M."/>
            <person name="Nehls U."/>
            <person name="Niculita-Hirzel H."/>
            <person name="Oudot-Le Secq M.P."/>
            <person name="Peter M."/>
            <person name="Quesneville H."/>
            <person name="Rajashekar B."/>
            <person name="Reich M."/>
            <person name="Rouhier N."/>
            <person name="Schmutz J."/>
            <person name="Yin T."/>
            <person name="Chalot M."/>
            <person name="Henrissat B."/>
            <person name="Kuees U."/>
            <person name="Lucas S."/>
            <person name="Van de Peer Y."/>
            <person name="Podila G.K."/>
            <person name="Polle A."/>
            <person name="Pukkila P.J."/>
            <person name="Richardson P.M."/>
            <person name="Rouze P."/>
            <person name="Sanders I.R."/>
            <person name="Stajich J.E."/>
            <person name="Tunlid A."/>
            <person name="Tuskan G."/>
            <person name="Grigoriev I.V."/>
        </authorList>
    </citation>
    <scope>NUCLEOTIDE SEQUENCE [LARGE SCALE GENOMIC DNA]</scope>
    <source>
        <strain evidence="5">S238N-H82 / ATCC MYA-4686</strain>
    </source>
</reference>
<dbReference type="Proteomes" id="UP000001194">
    <property type="component" value="Unassembled WGS sequence"/>
</dbReference>
<feature type="domain" description="Integrase catalytic" evidence="3">
    <location>
        <begin position="577"/>
        <end position="749"/>
    </location>
</feature>
<feature type="compositionally biased region" description="Pro residues" evidence="2">
    <location>
        <begin position="892"/>
        <end position="903"/>
    </location>
</feature>
<keyword evidence="5" id="KW-1185">Reference proteome</keyword>
<dbReference type="Pfam" id="PF25597">
    <property type="entry name" value="SH3_retrovirus"/>
    <property type="match status" value="1"/>
</dbReference>
<dbReference type="GO" id="GO:0015074">
    <property type="term" value="P:DNA integration"/>
    <property type="evidence" value="ECO:0007669"/>
    <property type="project" value="InterPro"/>
</dbReference>
<evidence type="ECO:0000256" key="2">
    <source>
        <dbReference type="SAM" id="MobiDB-lite"/>
    </source>
</evidence>
<sequence>MSSANSNPPIFPEAEKFDGTNFGTFETLITIAASSRGVLGYLQGTITNPAPYPNPTTLNYTPTLPNVPLPDDPTPWYSTTPSGAEWAMRDAWARALLLYNTKNAVGLGLKLDGTAAEAWNSLTSQYKVSSDLAMITAQRDLRNITFTDGNDFPTHISNLRTKWVTANNAGAKINDADFRMVILSSLPASWDSVVGTLYEAKSSADVISRLTIHWNRIDRSKSVANPATTVTALQADTRKPRSQLLCANQNCGRRGHTIANCYWRGGGKEGQFPPGFGQRGGARGSTPNNATPNTSSVTAALTDATPTSEITLALVSDMGHRNYLLTEDVKVVSTVGDEVVDIHAPGEDLLASRDCVLDSYPHGAWGCTHALAATTNRGEHNVPTYADSAANKHCFVNRSDFSTYHALSQPDEGQSANKGGQFRIVGHGAVTKTIISGSLRTTLTFKHAVHTPDLIANLVSISKLDEANCWTLFGGGGVTFYDMHEGQKRTLMKGTGNNGMYLLNVEPLTHALTACSLNKPTSLDTWHRRLGHAGVHSITDMARRGLVDGLNVLGDVKLDGKCEDCIYGKQTARPYDGAVEPETEVLEWVYGDLWGPARVRSVGGAVYMFVLNDGGSSYRVGYFLTSKSGDATLDAFSEYHTRSERETGKKLIRLRVDMGSEFFNEKWREYTTRHGIIVEFSAPYAHGQNGVAERGMRIIIKGVRCVLADSGLPPSLWADAAAYIIYTRNLIPSARHPRLIPAEKWTNKRQDISHLRPFGCIAYAKIPAEISISKLAPRSIKYALIGYFGRGTYKLWDRASGTTIKSRDVIFEEGHGHRTIPDDGDMPPLVIIDDEDDFDDDTPPTTTSSVDSTDPGAVVVPRKPLAPRPRPTDPPLHPNATTPTVPAEATPTPTPLPDAPTPTVPRRSARLADLGTGAPTDTTALHTTLPDSQVPRSYWEAITRPELWKPAMDTEWGVLRERGVFELVDAPPEAHIIDSMWVFTNKYDANGNIIRRKARLVAKGYTQIPGLDYDQTYASVVRLESFRIVAAIAASLDLHIWQVDIVAAFLYSTNKFTTYMRQPPGFVVPGEERKVLRVVKTLYGMMQGGYDFQVEMSGAYESLGYYKSLADPCVHSRTIEGVQTITSTYTDDIFGASSTKEGAERAKKEIEACFEIKDVGDLGYILGIHFEKDENTGAISLSQEAYIRRILERFGMLHCNAKPTPLPSGITLSESDCPKTDEDRHYMKDKPYREALGSCMWAQVATRPDIAYALSVLARFQGNPGPAHWKAMLHLLAYLKGTIGYKITYNRGGSLDPIGFVDADYAGDVDTRRSTSGYVFTIAGGPVSWSAKRQATVALSTTEAEYMALTHAAQQALWMYSFMSEIGLARKFPAILHGDNAASIALTLNTKGHARAKHIDIRHHYIRERVAEGEIGLVQIPSEENLADIFTKPLPRITHQKLVRALKLDS</sequence>
<accession>B0DF37</accession>
<dbReference type="RefSeq" id="XP_001882498.1">
    <property type="nucleotide sequence ID" value="XM_001882463.1"/>
</dbReference>
<dbReference type="InterPro" id="IPR001584">
    <property type="entry name" value="Integrase_cat-core"/>
</dbReference>
<dbReference type="InParanoid" id="B0DF37"/>
<gene>
    <name evidence="4" type="ORF">LACBIDRAFT_299655</name>
</gene>